<protein>
    <submittedName>
        <fullName evidence="2">Leucine-tRNA ligase</fullName>
    </submittedName>
</protein>
<dbReference type="EMBL" id="LCJB01000047">
    <property type="protein sequence ID" value="KKT69748.1"/>
    <property type="molecule type" value="Genomic_DNA"/>
</dbReference>
<dbReference type="AlphaFoldDB" id="A0A0G1JEH7"/>
<name>A0A0G1JEH7_9BACT</name>
<dbReference type="InterPro" id="IPR011335">
    <property type="entry name" value="Restrct_endonuc-II-like"/>
</dbReference>
<feature type="domain" description="DUF559" evidence="1">
    <location>
        <begin position="13"/>
        <end position="117"/>
    </location>
</feature>
<sequence length="120" mass="14295">MQTFLLNPSGLKIFRRSLRKKSTKAERKLWAYIRNRKLGAKFNRQFGIGNFIVDFCSRQYKLIVELDGCVHNLKEVAEYDFKRSQILRSFGYKILRFKNQEVLGNIDFVLENIKKNLILF</sequence>
<comment type="caution">
    <text evidence="2">The sequence shown here is derived from an EMBL/GenBank/DDBJ whole genome shotgun (WGS) entry which is preliminary data.</text>
</comment>
<keyword evidence="2" id="KW-0436">Ligase</keyword>
<dbReference type="PANTHER" id="PTHR38590:SF1">
    <property type="entry name" value="BLL0828 PROTEIN"/>
    <property type="match status" value="1"/>
</dbReference>
<dbReference type="Pfam" id="PF04480">
    <property type="entry name" value="DUF559"/>
    <property type="match status" value="1"/>
</dbReference>
<dbReference type="CDD" id="cd01038">
    <property type="entry name" value="Endonuclease_DUF559"/>
    <property type="match status" value="1"/>
</dbReference>
<gene>
    <name evidence="2" type="ORF">UW63_C0047G0005</name>
</gene>
<dbReference type="GO" id="GO:0016874">
    <property type="term" value="F:ligase activity"/>
    <property type="evidence" value="ECO:0007669"/>
    <property type="project" value="UniProtKB-KW"/>
</dbReference>
<proteinExistence type="predicted"/>
<evidence type="ECO:0000313" key="2">
    <source>
        <dbReference type="EMBL" id="KKT69748.1"/>
    </source>
</evidence>
<organism evidence="2 3">
    <name type="scientific">Candidatus Uhrbacteria bacterium GW2011_GWF2_44_350</name>
    <dbReference type="NCBI Taxonomy" id="1619000"/>
    <lineage>
        <taxon>Bacteria</taxon>
        <taxon>Candidatus Uhriibacteriota</taxon>
    </lineage>
</organism>
<dbReference type="PANTHER" id="PTHR38590">
    <property type="entry name" value="BLL0828 PROTEIN"/>
    <property type="match status" value="1"/>
</dbReference>
<dbReference type="InterPro" id="IPR047216">
    <property type="entry name" value="Endonuclease_DUF559_bact"/>
</dbReference>
<dbReference type="Proteomes" id="UP000034154">
    <property type="component" value="Unassembled WGS sequence"/>
</dbReference>
<dbReference type="Gene3D" id="3.40.960.10">
    <property type="entry name" value="VSR Endonuclease"/>
    <property type="match status" value="1"/>
</dbReference>
<dbReference type="SUPFAM" id="SSF52980">
    <property type="entry name" value="Restriction endonuclease-like"/>
    <property type="match status" value="1"/>
</dbReference>
<dbReference type="InterPro" id="IPR007569">
    <property type="entry name" value="DUF559"/>
</dbReference>
<evidence type="ECO:0000259" key="1">
    <source>
        <dbReference type="Pfam" id="PF04480"/>
    </source>
</evidence>
<accession>A0A0G1JEH7</accession>
<reference evidence="2 3" key="1">
    <citation type="journal article" date="2015" name="Nature">
        <title>rRNA introns, odd ribosomes, and small enigmatic genomes across a large radiation of phyla.</title>
        <authorList>
            <person name="Brown C.T."/>
            <person name="Hug L.A."/>
            <person name="Thomas B.C."/>
            <person name="Sharon I."/>
            <person name="Castelle C.J."/>
            <person name="Singh A."/>
            <person name="Wilkins M.J."/>
            <person name="Williams K.H."/>
            <person name="Banfield J.F."/>
        </authorList>
    </citation>
    <scope>NUCLEOTIDE SEQUENCE [LARGE SCALE GENOMIC DNA]</scope>
</reference>
<evidence type="ECO:0000313" key="3">
    <source>
        <dbReference type="Proteomes" id="UP000034154"/>
    </source>
</evidence>